<dbReference type="GO" id="GO:0006032">
    <property type="term" value="P:chitin catabolic process"/>
    <property type="evidence" value="ECO:0007669"/>
    <property type="project" value="UniProtKB-KW"/>
</dbReference>
<evidence type="ECO:0000256" key="4">
    <source>
        <dbReference type="ARBA" id="ARBA00022669"/>
    </source>
</evidence>
<evidence type="ECO:0000256" key="8">
    <source>
        <dbReference type="ARBA" id="ARBA00023277"/>
    </source>
</evidence>
<feature type="domain" description="Chitin-binding type-1" evidence="13">
    <location>
        <begin position="117"/>
        <end position="169"/>
    </location>
</feature>
<dbReference type="EC" id="3.2.1.14" evidence="3"/>
<dbReference type="AlphaFoldDB" id="B6QSR8"/>
<dbReference type="SUPFAM" id="SSF51445">
    <property type="entry name" value="(Trans)glycosidases"/>
    <property type="match status" value="1"/>
</dbReference>
<proteinExistence type="inferred from homology"/>
<name>B6QSR8_TALMQ</name>
<dbReference type="Pfam" id="PF00704">
    <property type="entry name" value="Glyco_hydro_18"/>
    <property type="match status" value="1"/>
</dbReference>
<dbReference type="GO" id="GO:0000272">
    <property type="term" value="P:polysaccharide catabolic process"/>
    <property type="evidence" value="ECO:0007669"/>
    <property type="project" value="UniProtKB-KW"/>
</dbReference>
<evidence type="ECO:0000256" key="11">
    <source>
        <dbReference type="PROSITE-ProRule" id="PRU00261"/>
    </source>
</evidence>
<keyword evidence="11" id="KW-1015">Disulfide bond</keyword>
<dbReference type="InterPro" id="IPR001579">
    <property type="entry name" value="Glyco_hydro_18_chit_AS"/>
</dbReference>
<dbReference type="Gene3D" id="3.30.60.10">
    <property type="entry name" value="Endochitinase-like"/>
    <property type="match status" value="1"/>
</dbReference>
<protein>
    <recommendedName>
        <fullName evidence="3">chitinase</fullName>
        <ecNumber evidence="3">3.2.1.14</ecNumber>
    </recommendedName>
</protein>
<evidence type="ECO:0000256" key="12">
    <source>
        <dbReference type="RuleBase" id="RU000489"/>
    </source>
</evidence>
<dbReference type="InterPro" id="IPR017853">
    <property type="entry name" value="GH"/>
</dbReference>
<dbReference type="PROSITE" id="PS01095">
    <property type="entry name" value="GH18_1"/>
    <property type="match status" value="1"/>
</dbReference>
<evidence type="ECO:0000256" key="6">
    <source>
        <dbReference type="ARBA" id="ARBA00023024"/>
    </source>
</evidence>
<accession>B6QSR8</accession>
<dbReference type="HOGENOM" id="CLU_002833_2_4_1"/>
<evidence type="ECO:0000256" key="5">
    <source>
        <dbReference type="ARBA" id="ARBA00022801"/>
    </source>
</evidence>
<dbReference type="VEuPathDB" id="FungiDB:PMAA_001870"/>
<dbReference type="SUPFAM" id="SSF54556">
    <property type="entry name" value="Chitinase insertion domain"/>
    <property type="match status" value="1"/>
</dbReference>
<sequence>MSVWGIERKNGFDITPFPILTLCWLHTKPVIASLDLGYRTCSYTRSFGSLILSSKFIAVCAILSSIVSSAASDSAADPYSCSATSPCKIGCCSNTGVCGLGPKFCSPDVCISSCDAKSECDPGWGAQWSSNEACPLNVCCSQYGFCGTTSDFCGNTTVKQPSCSSGSSASQKSVVYPEDLQMTAYSHLNFAFAFVDPKTFEVAPMSEGDTALYPRFTALKTYNPGLETWISIGGWSMNDPDQPTATTFSDLAGSGSAQTAFFQSLVHFMSTYGLDGVDIDWEYPVAPERSGKPADFANYVSFLKKLRDAFGAGGHKYGLSITLPSSYWYMQNFDIKSIEPVVDWFNVMTYDLHGIWDSTDPYIGSVINAHTNLTQIDQTLDLLWRNQIDPSKVVMGMGFYGRSFTLADPSCNTTGCPFPGGGNAGPCSASSGTLMYSEIGDILANGATVVEDKTAGVAIVTWGKTRGVMVWAASTDDASVSM</sequence>
<dbReference type="Gene3D" id="3.10.50.10">
    <property type="match status" value="1"/>
</dbReference>
<dbReference type="SMART" id="SM00636">
    <property type="entry name" value="Glyco_18"/>
    <property type="match status" value="1"/>
</dbReference>
<dbReference type="GO" id="GO:0008843">
    <property type="term" value="F:endochitinase activity"/>
    <property type="evidence" value="ECO:0007669"/>
    <property type="project" value="UniProtKB-EC"/>
</dbReference>
<dbReference type="SUPFAM" id="SSF57016">
    <property type="entry name" value="Plant lectins/antimicrobial peptides"/>
    <property type="match status" value="1"/>
</dbReference>
<keyword evidence="8" id="KW-0119">Carbohydrate metabolism</keyword>
<keyword evidence="16" id="KW-1185">Reference proteome</keyword>
<keyword evidence="9 12" id="KW-0326">Glycosidase</keyword>
<dbReference type="Gene3D" id="3.20.20.80">
    <property type="entry name" value="Glycosidases"/>
    <property type="match status" value="1"/>
</dbReference>
<keyword evidence="10" id="KW-0624">Polysaccharide degradation</keyword>
<dbReference type="InterPro" id="IPR011583">
    <property type="entry name" value="Chitinase_II/V-like_cat"/>
</dbReference>
<feature type="domain" description="GH18" evidence="14">
    <location>
        <begin position="159"/>
        <end position="482"/>
    </location>
</feature>
<dbReference type="EMBL" id="DS995905">
    <property type="protein sequence ID" value="EEA19392.1"/>
    <property type="molecule type" value="Genomic_DNA"/>
</dbReference>
<dbReference type="PROSITE" id="PS51910">
    <property type="entry name" value="GH18_2"/>
    <property type="match status" value="1"/>
</dbReference>
<dbReference type="PANTHER" id="PTHR11177:SF333">
    <property type="entry name" value="CHITINASE"/>
    <property type="match status" value="1"/>
</dbReference>
<dbReference type="STRING" id="441960.B6QSR8"/>
<evidence type="ECO:0000259" key="13">
    <source>
        <dbReference type="PROSITE" id="PS50941"/>
    </source>
</evidence>
<dbReference type="InterPro" id="IPR050314">
    <property type="entry name" value="Glycosyl_Hydrlase_18"/>
</dbReference>
<dbReference type="InterPro" id="IPR001002">
    <property type="entry name" value="Chitin-bd_1"/>
</dbReference>
<keyword evidence="4 11" id="KW-0147">Chitin-binding</keyword>
<evidence type="ECO:0000256" key="10">
    <source>
        <dbReference type="ARBA" id="ARBA00023326"/>
    </source>
</evidence>
<dbReference type="Pfam" id="PF00187">
    <property type="entry name" value="Chitin_bind_1"/>
    <property type="match status" value="1"/>
</dbReference>
<evidence type="ECO:0000256" key="3">
    <source>
        <dbReference type="ARBA" id="ARBA00012729"/>
    </source>
</evidence>
<dbReference type="SMART" id="SM00270">
    <property type="entry name" value="ChtBD1"/>
    <property type="match status" value="2"/>
</dbReference>
<comment type="similarity">
    <text evidence="2">Belongs to the glycosyl hydrolase 18 family. Chitinase class V subfamily.</text>
</comment>
<dbReference type="InterPro" id="IPR029070">
    <property type="entry name" value="Chitinase_insertion_sf"/>
</dbReference>
<dbReference type="PROSITE" id="PS50941">
    <property type="entry name" value="CHIT_BIND_I_2"/>
    <property type="match status" value="1"/>
</dbReference>
<reference evidence="16" key="1">
    <citation type="journal article" date="2015" name="Genome Announc.">
        <title>Genome sequence of the AIDS-associated pathogen Penicillium marneffei (ATCC18224) and its near taxonomic relative Talaromyces stipitatus (ATCC10500).</title>
        <authorList>
            <person name="Nierman W.C."/>
            <person name="Fedorova-Abrams N.D."/>
            <person name="Andrianopoulos A."/>
        </authorList>
    </citation>
    <scope>NUCLEOTIDE SEQUENCE [LARGE SCALE GENOMIC DNA]</scope>
    <source>
        <strain evidence="16">ATCC 18224 / CBS 334.59 / QM 7333</strain>
    </source>
</reference>
<evidence type="ECO:0000256" key="1">
    <source>
        <dbReference type="ARBA" id="ARBA00000822"/>
    </source>
</evidence>
<dbReference type="InterPro" id="IPR018371">
    <property type="entry name" value="Chitin-binding_1_CS"/>
</dbReference>
<evidence type="ECO:0000313" key="15">
    <source>
        <dbReference type="EMBL" id="EEA19392.1"/>
    </source>
</evidence>
<evidence type="ECO:0000256" key="2">
    <source>
        <dbReference type="ARBA" id="ARBA00008682"/>
    </source>
</evidence>
<keyword evidence="7" id="KW-0843">Virulence</keyword>
<keyword evidence="5 12" id="KW-0378">Hydrolase</keyword>
<feature type="disulfide bond" evidence="11">
    <location>
        <begin position="139"/>
        <end position="153"/>
    </location>
</feature>
<dbReference type="CDD" id="cd06922">
    <property type="entry name" value="ChtBD1_GH18_1"/>
    <property type="match status" value="1"/>
</dbReference>
<evidence type="ECO:0000256" key="7">
    <source>
        <dbReference type="ARBA" id="ARBA00023026"/>
    </source>
</evidence>
<organism evidence="15 16">
    <name type="scientific">Talaromyces marneffei (strain ATCC 18224 / CBS 334.59 / QM 7333)</name>
    <name type="common">Penicillium marneffei</name>
    <dbReference type="NCBI Taxonomy" id="441960"/>
    <lineage>
        <taxon>Eukaryota</taxon>
        <taxon>Fungi</taxon>
        <taxon>Dikarya</taxon>
        <taxon>Ascomycota</taxon>
        <taxon>Pezizomycotina</taxon>
        <taxon>Eurotiomycetes</taxon>
        <taxon>Eurotiomycetidae</taxon>
        <taxon>Eurotiales</taxon>
        <taxon>Trichocomaceae</taxon>
        <taxon>Talaromyces</taxon>
        <taxon>Talaromyces sect. Talaromyces</taxon>
    </lineage>
</organism>
<evidence type="ECO:0000259" key="14">
    <source>
        <dbReference type="PROSITE" id="PS51910"/>
    </source>
</evidence>
<dbReference type="PANTHER" id="PTHR11177">
    <property type="entry name" value="CHITINASE"/>
    <property type="match status" value="1"/>
</dbReference>
<evidence type="ECO:0000313" key="16">
    <source>
        <dbReference type="Proteomes" id="UP000001294"/>
    </source>
</evidence>
<comment type="catalytic activity">
    <reaction evidence="1">
        <text>Random endo-hydrolysis of N-acetyl-beta-D-glucosaminide (1-&gt;4)-beta-linkages in chitin and chitodextrins.</text>
        <dbReference type="EC" id="3.2.1.14"/>
    </reaction>
</comment>
<dbReference type="InterPro" id="IPR001223">
    <property type="entry name" value="Glyco_hydro18_cat"/>
</dbReference>
<dbReference type="Proteomes" id="UP000001294">
    <property type="component" value="Unassembled WGS sequence"/>
</dbReference>
<dbReference type="GO" id="GO:0008061">
    <property type="term" value="F:chitin binding"/>
    <property type="evidence" value="ECO:0007669"/>
    <property type="project" value="UniProtKB-UniRule"/>
</dbReference>
<dbReference type="CDD" id="cd00035">
    <property type="entry name" value="ChtBD1"/>
    <property type="match status" value="1"/>
</dbReference>
<gene>
    <name evidence="15" type="ORF">PMAA_001870</name>
</gene>
<comment type="caution">
    <text evidence="11">Lacks conserved residue(s) required for the propagation of feature annotation.</text>
</comment>
<feature type="disulfide bond" evidence="11">
    <location>
        <begin position="134"/>
        <end position="146"/>
    </location>
</feature>
<dbReference type="InterPro" id="IPR036861">
    <property type="entry name" value="Endochitinase-like_sf"/>
</dbReference>
<dbReference type="PROSITE" id="PS00026">
    <property type="entry name" value="CHIT_BIND_I_1"/>
    <property type="match status" value="1"/>
</dbReference>
<dbReference type="PhylomeDB" id="B6QSR8"/>
<keyword evidence="6" id="KW-0146">Chitin degradation</keyword>
<evidence type="ECO:0000256" key="9">
    <source>
        <dbReference type="ARBA" id="ARBA00023295"/>
    </source>
</evidence>